<reference evidence="2" key="2">
    <citation type="submission" date="2021-08" db="EMBL/GenBank/DDBJ databases">
        <authorList>
            <person name="Tani A."/>
            <person name="Ola A."/>
            <person name="Ogura Y."/>
            <person name="Katsura K."/>
            <person name="Hayashi T."/>
        </authorList>
    </citation>
    <scope>NUCLEOTIDE SEQUENCE</scope>
    <source>
        <strain evidence="2">LMG 23639</strain>
    </source>
</reference>
<dbReference type="CDD" id="cd02440">
    <property type="entry name" value="AdoMet_MTases"/>
    <property type="match status" value="1"/>
</dbReference>
<dbReference type="EMBL" id="BPQR01000005">
    <property type="protein sequence ID" value="GJE05033.1"/>
    <property type="molecule type" value="Genomic_DNA"/>
</dbReference>
<dbReference type="Proteomes" id="UP001055102">
    <property type="component" value="Unassembled WGS sequence"/>
</dbReference>
<evidence type="ECO:0000259" key="1">
    <source>
        <dbReference type="Pfam" id="PF08241"/>
    </source>
</evidence>
<name>A0ABQ4ST78_9HYPH</name>
<dbReference type="Gene3D" id="3.40.50.150">
    <property type="entry name" value="Vaccinia Virus protein VP39"/>
    <property type="match status" value="1"/>
</dbReference>
<keyword evidence="3" id="KW-1185">Reference proteome</keyword>
<organism evidence="2 3">
    <name type="scientific">Methylobacterium jeotgali</name>
    <dbReference type="NCBI Taxonomy" id="381630"/>
    <lineage>
        <taxon>Bacteria</taxon>
        <taxon>Pseudomonadati</taxon>
        <taxon>Pseudomonadota</taxon>
        <taxon>Alphaproteobacteria</taxon>
        <taxon>Hyphomicrobiales</taxon>
        <taxon>Methylobacteriaceae</taxon>
        <taxon>Methylobacterium</taxon>
    </lineage>
</organism>
<gene>
    <name evidence="2" type="primary">COQ3_1</name>
    <name evidence="2" type="ORF">AOPFMNJM_0328</name>
</gene>
<proteinExistence type="predicted"/>
<evidence type="ECO:0000313" key="2">
    <source>
        <dbReference type="EMBL" id="GJE05033.1"/>
    </source>
</evidence>
<dbReference type="Pfam" id="PF08241">
    <property type="entry name" value="Methyltransf_11"/>
    <property type="match status" value="1"/>
</dbReference>
<dbReference type="InterPro" id="IPR013216">
    <property type="entry name" value="Methyltransf_11"/>
</dbReference>
<accession>A0ABQ4ST78</accession>
<dbReference type="SUPFAM" id="SSF53335">
    <property type="entry name" value="S-adenosyl-L-methionine-dependent methyltransferases"/>
    <property type="match status" value="1"/>
</dbReference>
<reference evidence="2" key="1">
    <citation type="journal article" date="2021" name="Front. Microbiol.">
        <title>Comprehensive Comparative Genomics and Phenotyping of Methylobacterium Species.</title>
        <authorList>
            <person name="Alessa O."/>
            <person name="Ogura Y."/>
            <person name="Fujitani Y."/>
            <person name="Takami H."/>
            <person name="Hayashi T."/>
            <person name="Sahin N."/>
            <person name="Tani A."/>
        </authorList>
    </citation>
    <scope>NUCLEOTIDE SEQUENCE</scope>
    <source>
        <strain evidence="2">LMG 23639</strain>
    </source>
</reference>
<comment type="caution">
    <text evidence="2">The sequence shown here is derived from an EMBL/GenBank/DDBJ whole genome shotgun (WGS) entry which is preliminary data.</text>
</comment>
<dbReference type="InterPro" id="IPR029063">
    <property type="entry name" value="SAM-dependent_MTases_sf"/>
</dbReference>
<protein>
    <submittedName>
        <fullName evidence="2">Ubiquinone biosynthesis O-methyltransferase, mitochondrial</fullName>
    </submittedName>
</protein>
<sequence length="181" mass="21559">MADWARIVMNQRTDHVIRQLDHGSLDALELSGNHWSRFPWRTFRELHYPQFDICREIDHDRLYDVIFAEQVFEHLTYPYRAARNVWRMLKPGGYFVITTPFLLKIHNHPVDCSRWTPVGMLYFLEEAGFDRDATYVDSWGNRACINANYERWADYVEGLHSLENEPDFPIVVWAISQKPKV</sequence>
<dbReference type="RefSeq" id="WP_238273762.1">
    <property type="nucleotide sequence ID" value="NZ_BPQR01000005.1"/>
</dbReference>
<evidence type="ECO:0000313" key="3">
    <source>
        <dbReference type="Proteomes" id="UP001055102"/>
    </source>
</evidence>
<keyword evidence="2" id="KW-0830">Ubiquinone</keyword>
<feature type="domain" description="Methyltransferase type 11" evidence="1">
    <location>
        <begin position="60"/>
        <end position="97"/>
    </location>
</feature>